<feature type="transmembrane region" description="Helical" evidence="1">
    <location>
        <begin position="117"/>
        <end position="136"/>
    </location>
</feature>
<organism evidence="3 4">
    <name type="scientific">Candidatus Mediterraneibacter faecavium</name>
    <dbReference type="NCBI Taxonomy" id="2838668"/>
    <lineage>
        <taxon>Bacteria</taxon>
        <taxon>Bacillati</taxon>
        <taxon>Bacillota</taxon>
        <taxon>Clostridia</taxon>
        <taxon>Lachnospirales</taxon>
        <taxon>Lachnospiraceae</taxon>
        <taxon>Mediterraneibacter</taxon>
    </lineage>
</organism>
<evidence type="ECO:0000259" key="2">
    <source>
        <dbReference type="Pfam" id="PF13240"/>
    </source>
</evidence>
<proteinExistence type="predicted"/>
<gene>
    <name evidence="3" type="ORF">H9697_06020</name>
</gene>
<feature type="domain" description="Zinc-ribbon" evidence="2">
    <location>
        <begin position="2"/>
        <end position="23"/>
    </location>
</feature>
<feature type="transmembrane region" description="Helical" evidence="1">
    <location>
        <begin position="43"/>
        <end position="68"/>
    </location>
</feature>
<dbReference type="InterPro" id="IPR026870">
    <property type="entry name" value="Zinc_ribbon_dom"/>
</dbReference>
<dbReference type="Proteomes" id="UP000823902">
    <property type="component" value="Unassembled WGS sequence"/>
</dbReference>
<dbReference type="EMBL" id="DWVY01000029">
    <property type="protein sequence ID" value="HJC74489.1"/>
    <property type="molecule type" value="Genomic_DNA"/>
</dbReference>
<evidence type="ECO:0000313" key="3">
    <source>
        <dbReference type="EMBL" id="HJC74489.1"/>
    </source>
</evidence>
<protein>
    <submittedName>
        <fullName evidence="3">Zinc ribbon domain-containing protein</fullName>
    </submittedName>
</protein>
<comment type="caution">
    <text evidence="3">The sequence shown here is derived from an EMBL/GenBank/DDBJ whole genome shotgun (WGS) entry which is preliminary data.</text>
</comment>
<keyword evidence="1" id="KW-0812">Transmembrane</keyword>
<dbReference type="Pfam" id="PF13240">
    <property type="entry name" value="Zn_Ribbon_1"/>
    <property type="match status" value="1"/>
</dbReference>
<feature type="transmembrane region" description="Helical" evidence="1">
    <location>
        <begin position="156"/>
        <end position="178"/>
    </location>
</feature>
<evidence type="ECO:0000256" key="1">
    <source>
        <dbReference type="SAM" id="Phobius"/>
    </source>
</evidence>
<sequence length="187" mass="21165">MFCRFCGKELPEGARFCNNCGRAVDFIPPQQTVRRRPMAWFKFIIYFQLFANAALNLIIAFIWITGLHYGESAGLYYEICPPLKVSDVIYGFTCIACAAGAIVVRQKLAHYKKNAPAWYIGFIVVSLTIGQISSVADYLAVTFASEGYLEIKLAELLRNVVFVVAGICFLVPLNYVYFRKRKDLFVN</sequence>
<reference evidence="3" key="1">
    <citation type="journal article" date="2021" name="PeerJ">
        <title>Extensive microbial diversity within the chicken gut microbiome revealed by metagenomics and culture.</title>
        <authorList>
            <person name="Gilroy R."/>
            <person name="Ravi A."/>
            <person name="Getino M."/>
            <person name="Pursley I."/>
            <person name="Horton D.L."/>
            <person name="Alikhan N.F."/>
            <person name="Baker D."/>
            <person name="Gharbi K."/>
            <person name="Hall N."/>
            <person name="Watson M."/>
            <person name="Adriaenssens E.M."/>
            <person name="Foster-Nyarko E."/>
            <person name="Jarju S."/>
            <person name="Secka A."/>
            <person name="Antonio M."/>
            <person name="Oren A."/>
            <person name="Chaudhuri R.R."/>
            <person name="La Ragione R."/>
            <person name="Hildebrand F."/>
            <person name="Pallen M.J."/>
        </authorList>
    </citation>
    <scope>NUCLEOTIDE SEQUENCE</scope>
    <source>
        <strain evidence="3">CHK196-7946</strain>
    </source>
</reference>
<keyword evidence="1" id="KW-1133">Transmembrane helix</keyword>
<keyword evidence="1" id="KW-0472">Membrane</keyword>
<accession>A0A9D2Q7U1</accession>
<name>A0A9D2Q7U1_9FIRM</name>
<evidence type="ECO:0000313" key="4">
    <source>
        <dbReference type="Proteomes" id="UP000823902"/>
    </source>
</evidence>
<reference evidence="3" key="2">
    <citation type="submission" date="2021-04" db="EMBL/GenBank/DDBJ databases">
        <authorList>
            <person name="Gilroy R."/>
        </authorList>
    </citation>
    <scope>NUCLEOTIDE SEQUENCE</scope>
    <source>
        <strain evidence="3">CHK196-7946</strain>
    </source>
</reference>
<dbReference type="AlphaFoldDB" id="A0A9D2Q7U1"/>
<feature type="transmembrane region" description="Helical" evidence="1">
    <location>
        <begin position="88"/>
        <end position="105"/>
    </location>
</feature>